<dbReference type="Proteomes" id="UP000784294">
    <property type="component" value="Unassembled WGS sequence"/>
</dbReference>
<dbReference type="InterPro" id="IPR017850">
    <property type="entry name" value="Alkaline_phosphatase_core_sf"/>
</dbReference>
<keyword evidence="3" id="KW-1185">Reference proteome</keyword>
<evidence type="ECO:0000313" key="2">
    <source>
        <dbReference type="EMBL" id="VEL37989.1"/>
    </source>
</evidence>
<feature type="compositionally biased region" description="Basic and acidic residues" evidence="1">
    <location>
        <begin position="74"/>
        <end position="87"/>
    </location>
</feature>
<dbReference type="EMBL" id="CAAALY010256534">
    <property type="protein sequence ID" value="VEL37989.1"/>
    <property type="molecule type" value="Genomic_DNA"/>
</dbReference>
<proteinExistence type="predicted"/>
<feature type="region of interest" description="Disordered" evidence="1">
    <location>
        <begin position="67"/>
        <end position="94"/>
    </location>
</feature>
<sequence length="122" mass="13494">MVLNRLKLGGGILPDQGEAKNGSFKIFPRDESPTSWRIQPSANSLYPPLLLIAPPGHLFLSRRWPSDSMSGGKSYKEVEKSPEDARGLHGYPPEADDMQTPLFVLGPMAKPGSRFHTKLFFS</sequence>
<protein>
    <submittedName>
        <fullName evidence="2">Uncharacterized protein</fullName>
    </submittedName>
</protein>
<dbReference type="Gene3D" id="3.40.720.10">
    <property type="entry name" value="Alkaline Phosphatase, subunit A"/>
    <property type="match status" value="1"/>
</dbReference>
<dbReference type="SUPFAM" id="SSF53649">
    <property type="entry name" value="Alkaline phosphatase-like"/>
    <property type="match status" value="1"/>
</dbReference>
<reference evidence="2" key="1">
    <citation type="submission" date="2018-11" db="EMBL/GenBank/DDBJ databases">
        <authorList>
            <consortium name="Pathogen Informatics"/>
        </authorList>
    </citation>
    <scope>NUCLEOTIDE SEQUENCE</scope>
</reference>
<name>A0A3S5CUG5_9PLAT</name>
<accession>A0A3S5CUG5</accession>
<dbReference type="OrthoDB" id="415411at2759"/>
<organism evidence="2 3">
    <name type="scientific">Protopolystoma xenopodis</name>
    <dbReference type="NCBI Taxonomy" id="117903"/>
    <lineage>
        <taxon>Eukaryota</taxon>
        <taxon>Metazoa</taxon>
        <taxon>Spiralia</taxon>
        <taxon>Lophotrochozoa</taxon>
        <taxon>Platyhelminthes</taxon>
        <taxon>Monogenea</taxon>
        <taxon>Polyopisthocotylea</taxon>
        <taxon>Polystomatidea</taxon>
        <taxon>Polystomatidae</taxon>
        <taxon>Protopolystoma</taxon>
    </lineage>
</organism>
<comment type="caution">
    <text evidence="2">The sequence shown here is derived from an EMBL/GenBank/DDBJ whole genome shotgun (WGS) entry which is preliminary data.</text>
</comment>
<gene>
    <name evidence="2" type="ORF">PXEA_LOCUS31429</name>
</gene>
<evidence type="ECO:0000256" key="1">
    <source>
        <dbReference type="SAM" id="MobiDB-lite"/>
    </source>
</evidence>
<dbReference type="AlphaFoldDB" id="A0A3S5CUG5"/>
<evidence type="ECO:0000313" key="3">
    <source>
        <dbReference type="Proteomes" id="UP000784294"/>
    </source>
</evidence>